<evidence type="ECO:0000313" key="1">
    <source>
        <dbReference type="EMBL" id="CAA9535208.1"/>
    </source>
</evidence>
<dbReference type="InterPro" id="IPR012550">
    <property type="entry name" value="DUF1706"/>
</dbReference>
<proteinExistence type="predicted"/>
<evidence type="ECO:0008006" key="2">
    <source>
        <dbReference type="Google" id="ProtNLM"/>
    </source>
</evidence>
<dbReference type="SUPFAM" id="SSF109854">
    <property type="entry name" value="DinB/YfiT-like putative metalloenzymes"/>
    <property type="match status" value="1"/>
</dbReference>
<dbReference type="AlphaFoldDB" id="A0A6J4TXZ6"/>
<dbReference type="EMBL" id="CADCWF010000009">
    <property type="protein sequence ID" value="CAA9535208.1"/>
    <property type="molecule type" value="Genomic_DNA"/>
</dbReference>
<gene>
    <name evidence="1" type="ORF">AVDCRST_MAG59-163</name>
</gene>
<reference evidence="1" key="1">
    <citation type="submission" date="2020-02" db="EMBL/GenBank/DDBJ databases">
        <authorList>
            <person name="Meier V. D."/>
        </authorList>
    </citation>
    <scope>NUCLEOTIDE SEQUENCE</scope>
    <source>
        <strain evidence="1">AVDCRST_MAG59</strain>
    </source>
</reference>
<dbReference type="Gene3D" id="1.20.120.450">
    <property type="entry name" value="dinb family like domain"/>
    <property type="match status" value="1"/>
</dbReference>
<protein>
    <recommendedName>
        <fullName evidence="2">Mycothiol-dependent maleylpyruvate isomerase metal-binding domain-containing protein</fullName>
    </recommendedName>
</protein>
<dbReference type="Pfam" id="PF08020">
    <property type="entry name" value="DUF1706"/>
    <property type="match status" value="1"/>
</dbReference>
<name>A0A6J4TXZ6_9BACT</name>
<dbReference type="InterPro" id="IPR034660">
    <property type="entry name" value="DinB/YfiT-like"/>
</dbReference>
<accession>A0A6J4TXZ6</accession>
<sequence length="186" mass="20640">MSERMQTTAGQVLAAIERERAAWDDLLGRVGEGRMLEPGPMGEWTFKDLVAHLNGWSDRRLDKLEAVAHGQPEPAPGWPAEFGDGDEDEQVEQINAWIYERNKDRLLTEVLEESREGYARLAAIVGMVPEEGLNDPARFPAEEGSTLGLDLVSGAFWGHLHQEHEPAIRAWLAKPPAPKGEPSVEL</sequence>
<organism evidence="1">
    <name type="scientific">uncultured Thermomicrobiales bacterium</name>
    <dbReference type="NCBI Taxonomy" id="1645740"/>
    <lineage>
        <taxon>Bacteria</taxon>
        <taxon>Pseudomonadati</taxon>
        <taxon>Thermomicrobiota</taxon>
        <taxon>Thermomicrobia</taxon>
        <taxon>Thermomicrobiales</taxon>
        <taxon>environmental samples</taxon>
    </lineage>
</organism>